<dbReference type="PANTHER" id="PTHR34220">
    <property type="entry name" value="SENSOR HISTIDINE KINASE YPDA"/>
    <property type="match status" value="1"/>
</dbReference>
<dbReference type="Proteomes" id="UP001501758">
    <property type="component" value="Unassembled WGS sequence"/>
</dbReference>
<dbReference type="InterPro" id="IPR050640">
    <property type="entry name" value="Bact_2-comp_sensor_kinase"/>
</dbReference>
<name>A0ABP3U9G1_9FLAO</name>
<reference evidence="4" key="1">
    <citation type="journal article" date="2019" name="Int. J. Syst. Evol. Microbiol.">
        <title>The Global Catalogue of Microorganisms (GCM) 10K type strain sequencing project: providing services to taxonomists for standard genome sequencing and annotation.</title>
        <authorList>
            <consortium name="The Broad Institute Genomics Platform"/>
            <consortium name="The Broad Institute Genome Sequencing Center for Infectious Disease"/>
            <person name="Wu L."/>
            <person name="Ma J."/>
        </authorList>
    </citation>
    <scope>NUCLEOTIDE SEQUENCE [LARGE SCALE GENOMIC DNA]</scope>
    <source>
        <strain evidence="4">JCM 15974</strain>
    </source>
</reference>
<dbReference type="PANTHER" id="PTHR34220:SF7">
    <property type="entry name" value="SENSOR HISTIDINE KINASE YPDA"/>
    <property type="match status" value="1"/>
</dbReference>
<evidence type="ECO:0000259" key="2">
    <source>
        <dbReference type="Pfam" id="PF06580"/>
    </source>
</evidence>
<dbReference type="Gene3D" id="3.30.565.10">
    <property type="entry name" value="Histidine kinase-like ATPase, C-terminal domain"/>
    <property type="match status" value="1"/>
</dbReference>
<feature type="transmembrane region" description="Helical" evidence="1">
    <location>
        <begin position="7"/>
        <end position="28"/>
    </location>
</feature>
<comment type="caution">
    <text evidence="3">The sequence shown here is derived from an EMBL/GenBank/DDBJ whole genome shotgun (WGS) entry which is preliminary data.</text>
</comment>
<organism evidence="3 4">
    <name type="scientific">Aquimarina litoralis</name>
    <dbReference type="NCBI Taxonomy" id="584605"/>
    <lineage>
        <taxon>Bacteria</taxon>
        <taxon>Pseudomonadati</taxon>
        <taxon>Bacteroidota</taxon>
        <taxon>Flavobacteriia</taxon>
        <taxon>Flavobacteriales</taxon>
        <taxon>Flavobacteriaceae</taxon>
        <taxon>Aquimarina</taxon>
    </lineage>
</organism>
<keyword evidence="4" id="KW-1185">Reference proteome</keyword>
<dbReference type="RefSeq" id="WP_343913151.1">
    <property type="nucleotide sequence ID" value="NZ_BAAAGE010000003.1"/>
</dbReference>
<keyword evidence="1" id="KW-1133">Transmembrane helix</keyword>
<evidence type="ECO:0000313" key="3">
    <source>
        <dbReference type="EMBL" id="GAA0725250.1"/>
    </source>
</evidence>
<gene>
    <name evidence="3" type="ORF">GCM10009430_30600</name>
</gene>
<keyword evidence="1" id="KW-0472">Membrane</keyword>
<protein>
    <recommendedName>
        <fullName evidence="2">Signal transduction histidine kinase internal region domain-containing protein</fullName>
    </recommendedName>
</protein>
<dbReference type="InterPro" id="IPR010559">
    <property type="entry name" value="Sig_transdc_His_kin_internal"/>
</dbReference>
<evidence type="ECO:0000256" key="1">
    <source>
        <dbReference type="SAM" id="Phobius"/>
    </source>
</evidence>
<dbReference type="InterPro" id="IPR036890">
    <property type="entry name" value="HATPase_C_sf"/>
</dbReference>
<proteinExistence type="predicted"/>
<accession>A0ABP3U9G1</accession>
<sequence>MSKNCREYFHVILVGTVILISVIGMVRFKRLEELSGLPIHDHYFYVFQLIFLLTVGYIVIRWFFNLWKQYQILKNDKNEAELMLLKSKVDPHFFFNTLNNLYGLAIEKSDKTPEVILKLSEIMRYTIYEGAEAVVSIQKEVTYLEQYIEIHLLRYKKDVTISFKKEISDDQLKIAPLLFIMLLENAIKHGVESMITNAYIKINLKVKSNVVSFQIENNFKSNIQNKNEDGIGLKNLKKRLQLLYHNKHQLILHSNNDVFNAMLEIKL</sequence>
<dbReference type="Pfam" id="PF06580">
    <property type="entry name" value="His_kinase"/>
    <property type="match status" value="1"/>
</dbReference>
<feature type="transmembrane region" description="Helical" evidence="1">
    <location>
        <begin position="43"/>
        <end position="64"/>
    </location>
</feature>
<keyword evidence="1" id="KW-0812">Transmembrane</keyword>
<evidence type="ECO:0000313" key="4">
    <source>
        <dbReference type="Proteomes" id="UP001501758"/>
    </source>
</evidence>
<feature type="domain" description="Signal transduction histidine kinase internal region" evidence="2">
    <location>
        <begin position="80"/>
        <end position="157"/>
    </location>
</feature>
<dbReference type="EMBL" id="BAAAGE010000003">
    <property type="protein sequence ID" value="GAA0725250.1"/>
    <property type="molecule type" value="Genomic_DNA"/>
</dbReference>